<dbReference type="GeneID" id="55996285"/>
<name>A0A7H8R7Q0_TALRU</name>
<dbReference type="Proteomes" id="UP000509510">
    <property type="component" value="Chromosome V"/>
</dbReference>
<dbReference type="EMBL" id="CP055902">
    <property type="protein sequence ID" value="QKX61645.1"/>
    <property type="molecule type" value="Genomic_DNA"/>
</dbReference>
<dbReference type="OrthoDB" id="5293813at2759"/>
<feature type="region of interest" description="Disordered" evidence="1">
    <location>
        <begin position="1"/>
        <end position="32"/>
    </location>
</feature>
<dbReference type="Pfam" id="PF13668">
    <property type="entry name" value="Ferritin_2"/>
    <property type="match status" value="1"/>
</dbReference>
<reference evidence="3" key="1">
    <citation type="submission" date="2020-06" db="EMBL/GenBank/DDBJ databases">
        <title>A chromosome-scale genome assembly of Talaromyces rugulosus W13939.</title>
        <authorList>
            <person name="Wang B."/>
            <person name="Guo L."/>
            <person name="Ye K."/>
            <person name="Wang L."/>
        </authorList>
    </citation>
    <scope>NUCLEOTIDE SEQUENCE [LARGE SCALE GENOMIC DNA]</scope>
    <source>
        <strain evidence="3">W13939</strain>
    </source>
</reference>
<evidence type="ECO:0000256" key="1">
    <source>
        <dbReference type="SAM" id="MobiDB-lite"/>
    </source>
</evidence>
<organism evidence="2 3">
    <name type="scientific">Talaromyces rugulosus</name>
    <name type="common">Penicillium rugulosum</name>
    <dbReference type="NCBI Taxonomy" id="121627"/>
    <lineage>
        <taxon>Eukaryota</taxon>
        <taxon>Fungi</taxon>
        <taxon>Dikarya</taxon>
        <taxon>Ascomycota</taxon>
        <taxon>Pezizomycotina</taxon>
        <taxon>Eurotiomycetes</taxon>
        <taxon>Eurotiomycetidae</taxon>
        <taxon>Eurotiales</taxon>
        <taxon>Trichocomaceae</taxon>
        <taxon>Talaromyces</taxon>
        <taxon>Talaromyces sect. Islandici</taxon>
    </lineage>
</organism>
<sequence length="373" mass="40284">TSVSVAPVATTGTTPHPTLPRTTTPSPSLQNSATSVAVFQSAIASPSVGGQPDGFPNPSVPQLQSIEDQAHGLLIEMEPPHAISQDSLTSLQLMASSELLKVTFFSDLLTNTTNRIEGYEIAESHRQSRLIDALITIRSQEELHGLYANRLLQYSGKNAVSPCSYSFPVSALADAITLGSMLTSINMATLQDVAQRFAKNGDIWLIPIVMSILGQEAEQEGFYRLVEGKLPSELPFLTGGQRDLAFSAIQQYIVPGSCPGQETISLRKFEALELLSQPVAETSIIQLRFTSTASTPKNLTATFINQQNRPVTEPITIRQVNNMEATAEVVFPYGTNEMNGLTILTLTRTMGPFENIDAVVDATVFGPAFIVVE</sequence>
<evidence type="ECO:0000313" key="3">
    <source>
        <dbReference type="Proteomes" id="UP000509510"/>
    </source>
</evidence>
<evidence type="ECO:0008006" key="4">
    <source>
        <dbReference type="Google" id="ProtNLM"/>
    </source>
</evidence>
<dbReference type="AlphaFoldDB" id="A0A7H8R7Q0"/>
<accession>A0A7H8R7Q0</accession>
<gene>
    <name evidence="2" type="ORF">TRUGW13939_08797</name>
</gene>
<protein>
    <recommendedName>
        <fullName evidence="4">Sexual development protein</fullName>
    </recommendedName>
</protein>
<keyword evidence="3" id="KW-1185">Reference proteome</keyword>
<feature type="compositionally biased region" description="Low complexity" evidence="1">
    <location>
        <begin position="1"/>
        <end position="28"/>
    </location>
</feature>
<proteinExistence type="predicted"/>
<dbReference type="KEGG" id="trg:TRUGW13939_08797"/>
<evidence type="ECO:0000313" key="2">
    <source>
        <dbReference type="EMBL" id="QKX61645.1"/>
    </source>
</evidence>
<dbReference type="RefSeq" id="XP_035347819.1">
    <property type="nucleotide sequence ID" value="XM_035491926.1"/>
</dbReference>
<feature type="non-terminal residue" evidence="2">
    <location>
        <position position="1"/>
    </location>
</feature>